<accession>A0A0F9PSE7</accession>
<dbReference type="Pfam" id="PF13115">
    <property type="entry name" value="YtkA"/>
    <property type="match status" value="1"/>
</dbReference>
<dbReference type="AlphaFoldDB" id="A0A0F9PSE7"/>
<evidence type="ECO:0000313" key="2">
    <source>
        <dbReference type="EMBL" id="KKN33109.1"/>
    </source>
</evidence>
<reference evidence="2" key="1">
    <citation type="journal article" date="2015" name="Nature">
        <title>Complex archaea that bridge the gap between prokaryotes and eukaryotes.</title>
        <authorList>
            <person name="Spang A."/>
            <person name="Saw J.H."/>
            <person name="Jorgensen S.L."/>
            <person name="Zaremba-Niedzwiedzka K."/>
            <person name="Martijn J."/>
            <person name="Lind A.E."/>
            <person name="van Eijk R."/>
            <person name="Schleper C."/>
            <person name="Guy L."/>
            <person name="Ettema T.J."/>
        </authorList>
    </citation>
    <scope>NUCLEOTIDE SEQUENCE</scope>
</reference>
<evidence type="ECO:0000259" key="1">
    <source>
        <dbReference type="Pfam" id="PF13115"/>
    </source>
</evidence>
<name>A0A0F9PSE7_9ZZZZ</name>
<feature type="domain" description="YtkA-like" evidence="1">
    <location>
        <begin position="29"/>
        <end position="112"/>
    </location>
</feature>
<proteinExistence type="predicted"/>
<comment type="caution">
    <text evidence="2">The sequence shown here is derived from an EMBL/GenBank/DDBJ whole genome shotgun (WGS) entry which is preliminary data.</text>
</comment>
<protein>
    <recommendedName>
        <fullName evidence="1">YtkA-like domain-containing protein</fullName>
    </recommendedName>
</protein>
<organism evidence="2">
    <name type="scientific">marine sediment metagenome</name>
    <dbReference type="NCBI Taxonomy" id="412755"/>
    <lineage>
        <taxon>unclassified sequences</taxon>
        <taxon>metagenomes</taxon>
        <taxon>ecological metagenomes</taxon>
    </lineage>
</organism>
<dbReference type="EMBL" id="LAZR01002204">
    <property type="protein sequence ID" value="KKN33109.1"/>
    <property type="molecule type" value="Genomic_DNA"/>
</dbReference>
<dbReference type="InterPro" id="IPR032693">
    <property type="entry name" value="YtkA-like_dom"/>
</dbReference>
<sequence length="133" mass="14724">MPHKFSRLFAAIAAATFLSVPALRAETLDYSFELLEVTYPVVGGDSVLTMRLTDLRDQQPVAEAVIFATRLDMEPEGMVMMTSPVTPLPIEKLGEYRFSAAFSMKGRWQISVAAKIQGEVETVSARIIVEVQE</sequence>
<gene>
    <name evidence="2" type="ORF">LCGC14_0807060</name>
</gene>